<reference evidence="4" key="1">
    <citation type="submission" date="2019-04" db="EMBL/GenBank/DDBJ databases">
        <title>Friends and foes A comparative genomics studyof 23 Aspergillus species from section Flavi.</title>
        <authorList>
            <consortium name="DOE Joint Genome Institute"/>
            <person name="Kjaerbolling I."/>
            <person name="Vesth T."/>
            <person name="Frisvad J.C."/>
            <person name="Nybo J.L."/>
            <person name="Theobald S."/>
            <person name="Kildgaard S."/>
            <person name="Isbrandt T."/>
            <person name="Kuo A."/>
            <person name="Sato A."/>
            <person name="Lyhne E.K."/>
            <person name="Kogle M.E."/>
            <person name="Wiebenga A."/>
            <person name="Kun R.S."/>
            <person name="Lubbers R.J."/>
            <person name="Makela M.R."/>
            <person name="Barry K."/>
            <person name="Chovatia M."/>
            <person name="Clum A."/>
            <person name="Daum C."/>
            <person name="Haridas S."/>
            <person name="He G."/>
            <person name="LaButti K."/>
            <person name="Lipzen A."/>
            <person name="Mondo S."/>
            <person name="Riley R."/>
            <person name="Salamov A."/>
            <person name="Simmons B.A."/>
            <person name="Magnuson J.K."/>
            <person name="Henrissat B."/>
            <person name="Mortensen U.H."/>
            <person name="Larsen T.O."/>
            <person name="Devries R.P."/>
            <person name="Grigoriev I.V."/>
            <person name="Machida M."/>
            <person name="Baker S.E."/>
            <person name="Andersen M.R."/>
        </authorList>
    </citation>
    <scope>NUCLEOTIDE SEQUENCE [LARGE SCALE GENOMIC DNA]</scope>
    <source>
        <strain evidence="4">CBS 553.77</strain>
    </source>
</reference>
<gene>
    <name evidence="3" type="ORF">BDV28DRAFT_148332</name>
</gene>
<dbReference type="Proteomes" id="UP000327118">
    <property type="component" value="Unassembled WGS sequence"/>
</dbReference>
<keyword evidence="2" id="KW-0456">Lyase</keyword>
<dbReference type="OrthoDB" id="2924818at2759"/>
<evidence type="ECO:0000256" key="1">
    <source>
        <dbReference type="ARBA" id="ARBA00012346"/>
    </source>
</evidence>
<dbReference type="InterPro" id="IPR036568">
    <property type="entry name" value="GGCT-like_sf"/>
</dbReference>
<name>A0A5N6ZAP9_9EURO</name>
<keyword evidence="4" id="KW-1185">Reference proteome</keyword>
<dbReference type="EMBL" id="ML739106">
    <property type="protein sequence ID" value="KAE8353140.1"/>
    <property type="molecule type" value="Genomic_DNA"/>
</dbReference>
<sequence>MYLYRIARQCPDSRFLGRATLPGYRWQINNKGNANIVKVDSNQASVQGLCYLLSPKDEMALSEKEKVPRVYQRMFVEVQLVTASASLVGRDVTEILDQSGRIIEIVGEKPRRRAQTVEALVYLSLDETIDGPPEEKHVAEIQVALEDAQDLGLSRDYADSLRDVIFASQSDSGSRHQSQREYELEERTWWENRGQQEYEEHTPRDIIPRMVRPAQRNSNRGSLYREHEYYEEETPRDISPQVVRPAQRNSNRGSLYRQHDYEEETPRNMIPQVVRPAPRSNRGSLYRQHDYEEHTPRNSIIPQVVRPVQRNNHRSREDGQQEYEVWYDEIPVREGRYPFREHRRKF</sequence>
<accession>A0A5N6ZAP9</accession>
<dbReference type="SUPFAM" id="SSF110857">
    <property type="entry name" value="Gamma-glutamyl cyclotransferase-like"/>
    <property type="match status" value="1"/>
</dbReference>
<proteinExistence type="predicted"/>
<dbReference type="AlphaFoldDB" id="A0A5N6ZAP9"/>
<dbReference type="PANTHER" id="PTHR12935">
    <property type="entry name" value="GAMMA-GLUTAMYLCYCLOTRANSFERASE"/>
    <property type="match status" value="1"/>
</dbReference>
<evidence type="ECO:0000313" key="4">
    <source>
        <dbReference type="Proteomes" id="UP000327118"/>
    </source>
</evidence>
<protein>
    <recommendedName>
        <fullName evidence="1">gamma-glutamylcyclotransferase</fullName>
        <ecNumber evidence="1">4.3.2.9</ecNumber>
    </recommendedName>
</protein>
<dbReference type="PANTHER" id="PTHR12935:SF0">
    <property type="entry name" value="GAMMA-GLUTAMYLCYCLOTRANSFERASE"/>
    <property type="match status" value="1"/>
</dbReference>
<dbReference type="CDD" id="cd06661">
    <property type="entry name" value="GGCT_like"/>
    <property type="match status" value="1"/>
</dbReference>
<dbReference type="EC" id="4.3.2.9" evidence="1"/>
<evidence type="ECO:0000313" key="3">
    <source>
        <dbReference type="EMBL" id="KAE8353140.1"/>
    </source>
</evidence>
<dbReference type="InterPro" id="IPR013024">
    <property type="entry name" value="GGCT-like"/>
</dbReference>
<evidence type="ECO:0000256" key="2">
    <source>
        <dbReference type="ARBA" id="ARBA00023239"/>
    </source>
</evidence>
<dbReference type="Gene3D" id="3.10.490.10">
    <property type="entry name" value="Gamma-glutamyl cyclotransferase-like"/>
    <property type="match status" value="1"/>
</dbReference>
<dbReference type="InterPro" id="IPR017939">
    <property type="entry name" value="G-Glutamylcylcotransferase"/>
</dbReference>
<dbReference type="GO" id="GO:0003839">
    <property type="term" value="F:gamma-glutamylcyclotransferase activity"/>
    <property type="evidence" value="ECO:0007669"/>
    <property type="project" value="UniProtKB-EC"/>
</dbReference>
<organism evidence="3 4">
    <name type="scientific">Aspergillus coremiiformis</name>
    <dbReference type="NCBI Taxonomy" id="138285"/>
    <lineage>
        <taxon>Eukaryota</taxon>
        <taxon>Fungi</taxon>
        <taxon>Dikarya</taxon>
        <taxon>Ascomycota</taxon>
        <taxon>Pezizomycotina</taxon>
        <taxon>Eurotiomycetes</taxon>
        <taxon>Eurotiomycetidae</taxon>
        <taxon>Eurotiales</taxon>
        <taxon>Aspergillaceae</taxon>
        <taxon>Aspergillus</taxon>
        <taxon>Aspergillus subgen. Circumdati</taxon>
    </lineage>
</organism>